<dbReference type="NCBIfam" id="TIGR03021">
    <property type="entry name" value="pilP_fam"/>
    <property type="match status" value="1"/>
</dbReference>
<keyword evidence="1" id="KW-0175">Coiled coil</keyword>
<dbReference type="AlphaFoldDB" id="A0A2N7VZI6"/>
<gene>
    <name evidence="3" type="primary">pilP</name>
    <name evidence="3" type="ORF">C0Z18_04470</name>
</gene>
<name>A0A2N7VZI6_9BURK</name>
<comment type="caution">
    <text evidence="3">The sequence shown here is derived from an EMBL/GenBank/DDBJ whole genome shotgun (WGS) entry which is preliminary data.</text>
</comment>
<reference evidence="3 4" key="1">
    <citation type="submission" date="2018-01" db="EMBL/GenBank/DDBJ databases">
        <title>Whole genome analyses suggest that Burkholderia sensu lato contains two further novel genera in the rhizoxinica-symbiotica group Mycetohabitans gen. nov., and Trinickia gen. nov.: implications for the evolution of diazotrophy and nodulation in the Burkholderiaceae.</title>
        <authorList>
            <person name="Estrada-de los Santos P."/>
            <person name="Palmer M."/>
            <person name="Chavez-Ramirez B."/>
            <person name="Beukes C."/>
            <person name="Steenkamp E.T."/>
            <person name="Hirsch A.M."/>
            <person name="Manyaka P."/>
            <person name="Maluk M."/>
            <person name="Lafos M."/>
            <person name="Crook M."/>
            <person name="Gross E."/>
            <person name="Simon M.F."/>
            <person name="Bueno dos Reis Junior F."/>
            <person name="Poole P.S."/>
            <person name="Venter S.N."/>
            <person name="James E.K."/>
        </authorList>
    </citation>
    <scope>NUCLEOTIDE SEQUENCE [LARGE SCALE GENOMIC DNA]</scope>
    <source>
        <strain evidence="3 4">GIMN1.004</strain>
    </source>
</reference>
<keyword evidence="4" id="KW-1185">Reference proteome</keyword>
<evidence type="ECO:0000313" key="3">
    <source>
        <dbReference type="EMBL" id="PMS22579.1"/>
    </source>
</evidence>
<sequence length="188" mass="19284">MRNNRALAVLAALALASAAGWPLAAFGEASATAADAAPRVDVVPTAAAKQAANELMRLQEDTLILKAQLKKLDAQAQVVERQETLHRMGSTVSTYSDVSLVATQSLGKRISATVATSDGAEFDVATGDTLPNGMRVAAIRSGAVVLTAADGHRTTLTVSASVRDPARNVAQAGAGAVPPIPTYPMPAR</sequence>
<dbReference type="Proteomes" id="UP000235616">
    <property type="component" value="Unassembled WGS sequence"/>
</dbReference>
<protein>
    <submittedName>
        <fullName evidence="3">Type IV pilus biogenesis protein PilP</fullName>
    </submittedName>
</protein>
<evidence type="ECO:0000256" key="1">
    <source>
        <dbReference type="SAM" id="Coils"/>
    </source>
</evidence>
<dbReference type="InterPro" id="IPR022753">
    <property type="entry name" value="T4SS_pilus_biogen_PilP"/>
</dbReference>
<proteinExistence type="predicted"/>
<feature type="coiled-coil region" evidence="1">
    <location>
        <begin position="48"/>
        <end position="75"/>
    </location>
</feature>
<evidence type="ECO:0000256" key="2">
    <source>
        <dbReference type="SAM" id="SignalP"/>
    </source>
</evidence>
<evidence type="ECO:0000313" key="4">
    <source>
        <dbReference type="Proteomes" id="UP000235616"/>
    </source>
</evidence>
<keyword evidence="2" id="KW-0732">Signal</keyword>
<dbReference type="RefSeq" id="WP_102644168.1">
    <property type="nucleotide sequence ID" value="NZ_PNYA01000003.1"/>
</dbReference>
<accession>A0A2N7VZI6</accession>
<dbReference type="EMBL" id="PNYA01000003">
    <property type="protein sequence ID" value="PMS22579.1"/>
    <property type="molecule type" value="Genomic_DNA"/>
</dbReference>
<feature type="signal peptide" evidence="2">
    <location>
        <begin position="1"/>
        <end position="24"/>
    </location>
</feature>
<organism evidence="3 4">
    <name type="scientific">Trinickia dabaoshanensis</name>
    <dbReference type="NCBI Taxonomy" id="564714"/>
    <lineage>
        <taxon>Bacteria</taxon>
        <taxon>Pseudomonadati</taxon>
        <taxon>Pseudomonadota</taxon>
        <taxon>Betaproteobacteria</taxon>
        <taxon>Burkholderiales</taxon>
        <taxon>Burkholderiaceae</taxon>
        <taxon>Trinickia</taxon>
    </lineage>
</organism>
<dbReference type="OrthoDB" id="6464558at2"/>
<feature type="chain" id="PRO_5016298870" evidence="2">
    <location>
        <begin position="25"/>
        <end position="188"/>
    </location>
</feature>